<keyword evidence="2" id="KW-1185">Reference proteome</keyword>
<evidence type="ECO:0000313" key="2">
    <source>
        <dbReference type="Proteomes" id="UP001642406"/>
    </source>
</evidence>
<dbReference type="Proteomes" id="UP001642406">
    <property type="component" value="Unassembled WGS sequence"/>
</dbReference>
<sequence length="238" mass="26484">MDTKTNHSTMFAAADAASEEAAGFLDETSVAYYRRLAAKGDPPNTKYAASPRTKKNILLTHLVSFDVVKMLVTKPARYTAPWGNRRGPRISVPLVRDETTGTTPADAYEIEALIATFKDPILEPFNKYIRSRAIEHVQEQNDAIYISWFEHNHLPVLLPRTYAANPPPARLITTANSAVCQDWTVFVRDKEKLVAFVHGYRGRVEDGRKDEDDVEIGMLVAAIIKYGIASAILHAVGE</sequence>
<dbReference type="EMBL" id="CAWUHC010000173">
    <property type="protein sequence ID" value="CAK7237029.1"/>
    <property type="molecule type" value="Genomic_DNA"/>
</dbReference>
<proteinExistence type="predicted"/>
<protein>
    <submittedName>
        <fullName evidence="1">Uncharacterized protein</fullName>
    </submittedName>
</protein>
<organism evidence="1 2">
    <name type="scientific">Sporothrix bragantina</name>
    <dbReference type="NCBI Taxonomy" id="671064"/>
    <lineage>
        <taxon>Eukaryota</taxon>
        <taxon>Fungi</taxon>
        <taxon>Dikarya</taxon>
        <taxon>Ascomycota</taxon>
        <taxon>Pezizomycotina</taxon>
        <taxon>Sordariomycetes</taxon>
        <taxon>Sordariomycetidae</taxon>
        <taxon>Ophiostomatales</taxon>
        <taxon>Ophiostomataceae</taxon>
        <taxon>Sporothrix</taxon>
    </lineage>
</organism>
<evidence type="ECO:0000313" key="1">
    <source>
        <dbReference type="EMBL" id="CAK7237029.1"/>
    </source>
</evidence>
<comment type="caution">
    <text evidence="1">The sequence shown here is derived from an EMBL/GenBank/DDBJ whole genome shotgun (WGS) entry which is preliminary data.</text>
</comment>
<reference evidence="1 2" key="1">
    <citation type="submission" date="2024-01" db="EMBL/GenBank/DDBJ databases">
        <authorList>
            <person name="Allen C."/>
            <person name="Tagirdzhanova G."/>
        </authorList>
    </citation>
    <scope>NUCLEOTIDE SEQUENCE [LARGE SCALE GENOMIC DNA]</scope>
</reference>
<gene>
    <name evidence="1" type="ORF">SBRCBS47491_009838</name>
</gene>
<accession>A0ABP0D0S1</accession>
<name>A0ABP0D0S1_9PEZI</name>